<sequence>MTWPILSIPLIPSPLSTMSFITFMSSPSAISNGPTLQDIVTGLIVPQTSVTPATYAAGQPPTPIFHTDACGVFGFADTYKNIPAGVKVGVRLRDTLALNISSLIFTGGQTPSEQMMEGYAEKSLSLVIQWPGCRQTAPYKASCTRPRWGPVHVAYEVAKMMQWFYKNFHKHVGEKGPARGWNIQNGDVPFDNLYLVELRWVGNYTFQPVLSYDADYLV</sequence>
<evidence type="ECO:0000313" key="1">
    <source>
        <dbReference type="EMBL" id="KIP06566.1"/>
    </source>
</evidence>
<gene>
    <name evidence="1" type="ORF">PHLGIDRAFT_118871</name>
</gene>
<proteinExistence type="predicted"/>
<accession>A0A0C3RXG8</accession>
<keyword evidence="2" id="KW-1185">Reference proteome</keyword>
<dbReference type="AlphaFoldDB" id="A0A0C3RXG8"/>
<organism evidence="1 2">
    <name type="scientific">Phlebiopsis gigantea (strain 11061_1 CR5-6)</name>
    <name type="common">White-rot fungus</name>
    <name type="synonym">Peniophora gigantea</name>
    <dbReference type="NCBI Taxonomy" id="745531"/>
    <lineage>
        <taxon>Eukaryota</taxon>
        <taxon>Fungi</taxon>
        <taxon>Dikarya</taxon>
        <taxon>Basidiomycota</taxon>
        <taxon>Agaricomycotina</taxon>
        <taxon>Agaricomycetes</taxon>
        <taxon>Polyporales</taxon>
        <taxon>Phanerochaetaceae</taxon>
        <taxon>Phlebiopsis</taxon>
    </lineage>
</organism>
<reference evidence="1 2" key="1">
    <citation type="journal article" date="2014" name="PLoS Genet.">
        <title>Analysis of the Phlebiopsis gigantea genome, transcriptome and secretome provides insight into its pioneer colonization strategies of wood.</title>
        <authorList>
            <person name="Hori C."/>
            <person name="Ishida T."/>
            <person name="Igarashi K."/>
            <person name="Samejima M."/>
            <person name="Suzuki H."/>
            <person name="Master E."/>
            <person name="Ferreira P."/>
            <person name="Ruiz-Duenas F.J."/>
            <person name="Held B."/>
            <person name="Canessa P."/>
            <person name="Larrondo L.F."/>
            <person name="Schmoll M."/>
            <person name="Druzhinina I.S."/>
            <person name="Kubicek C.P."/>
            <person name="Gaskell J.A."/>
            <person name="Kersten P."/>
            <person name="St John F."/>
            <person name="Glasner J."/>
            <person name="Sabat G."/>
            <person name="Splinter BonDurant S."/>
            <person name="Syed K."/>
            <person name="Yadav J."/>
            <person name="Mgbeahuruike A.C."/>
            <person name="Kovalchuk A."/>
            <person name="Asiegbu F.O."/>
            <person name="Lackner G."/>
            <person name="Hoffmeister D."/>
            <person name="Rencoret J."/>
            <person name="Gutierrez A."/>
            <person name="Sun H."/>
            <person name="Lindquist E."/>
            <person name="Barry K."/>
            <person name="Riley R."/>
            <person name="Grigoriev I.V."/>
            <person name="Henrissat B."/>
            <person name="Kues U."/>
            <person name="Berka R.M."/>
            <person name="Martinez A.T."/>
            <person name="Covert S.F."/>
            <person name="Blanchette R.A."/>
            <person name="Cullen D."/>
        </authorList>
    </citation>
    <scope>NUCLEOTIDE SEQUENCE [LARGE SCALE GENOMIC DNA]</scope>
    <source>
        <strain evidence="1 2">11061_1 CR5-6</strain>
    </source>
</reference>
<dbReference type="Proteomes" id="UP000053257">
    <property type="component" value="Unassembled WGS sequence"/>
</dbReference>
<dbReference type="EMBL" id="KN840515">
    <property type="protein sequence ID" value="KIP06566.1"/>
    <property type="molecule type" value="Genomic_DNA"/>
</dbReference>
<evidence type="ECO:0000313" key="2">
    <source>
        <dbReference type="Proteomes" id="UP000053257"/>
    </source>
</evidence>
<protein>
    <submittedName>
        <fullName evidence="1">Uncharacterized protein</fullName>
    </submittedName>
</protein>
<name>A0A0C3RXG8_PHLG1</name>
<dbReference type="HOGENOM" id="CLU_1421887_0_0_1"/>